<protein>
    <submittedName>
        <fullName evidence="2">Glycosyl transferase, family 2</fullName>
    </submittedName>
</protein>
<dbReference type="GO" id="GO:0016740">
    <property type="term" value="F:transferase activity"/>
    <property type="evidence" value="ECO:0007669"/>
    <property type="project" value="UniProtKB-KW"/>
</dbReference>
<dbReference type="InterPro" id="IPR050834">
    <property type="entry name" value="Glycosyltransf_2"/>
</dbReference>
<dbReference type="AlphaFoldDB" id="A0A2X0QZT0"/>
<sequence>MTLDLSKSKQVTVLLSTYNGSKFLQQQLDSLYVQTYPNIKILARDDGSLDDTRGILEKEHLNGHIEILKGHENLGPALSFFELLNHAASTDTEYIAFCDQDDVWHPNKVEHAVTALLTISDNRPALFCSRLEIVDEQLNHIGFTHTPRKIGFGNALVENVATGCTIVLNRKAVELLSQDLPNRVLMHDWWCYLVLSCFGEIIFDDHADIKYRQHENNTIGVAMDMFDELKRKIHRFMHNGTGLLWFHACVFSRVFNKRIPVSQLRILNKFIAAKSSTWNRLQLILSKDIWRQKWLDNLLLRLMILINRI</sequence>
<name>A0A2X0QZT0_9PROT</name>
<dbReference type="CDD" id="cd04196">
    <property type="entry name" value="GT_2_like_d"/>
    <property type="match status" value="1"/>
</dbReference>
<evidence type="ECO:0000313" key="2">
    <source>
        <dbReference type="EMBL" id="SPS06978.1"/>
    </source>
</evidence>
<dbReference type="Gene3D" id="3.90.550.10">
    <property type="entry name" value="Spore Coat Polysaccharide Biosynthesis Protein SpsA, Chain A"/>
    <property type="match status" value="1"/>
</dbReference>
<dbReference type="PANTHER" id="PTHR43685">
    <property type="entry name" value="GLYCOSYLTRANSFERASE"/>
    <property type="match status" value="1"/>
</dbReference>
<proteinExistence type="predicted"/>
<accession>A0A2X0QZT0</accession>
<feature type="domain" description="Glycosyltransferase 2-like" evidence="1">
    <location>
        <begin position="12"/>
        <end position="117"/>
    </location>
</feature>
<evidence type="ECO:0000259" key="1">
    <source>
        <dbReference type="Pfam" id="PF00535"/>
    </source>
</evidence>
<dbReference type="EMBL" id="LS423452">
    <property type="protein sequence ID" value="SPS06978.1"/>
    <property type="molecule type" value="Genomic_DNA"/>
</dbReference>
<dbReference type="InterPro" id="IPR001173">
    <property type="entry name" value="Glyco_trans_2-like"/>
</dbReference>
<dbReference type="Pfam" id="PF00535">
    <property type="entry name" value="Glycos_transf_2"/>
    <property type="match status" value="1"/>
</dbReference>
<keyword evidence="2" id="KW-0808">Transferase</keyword>
<gene>
    <name evidence="2" type="ORF">NITFAB_2576</name>
</gene>
<organism evidence="2">
    <name type="scientific">Candidatus Nitrotoga fabula</name>
    <dbReference type="NCBI Taxonomy" id="2182327"/>
    <lineage>
        <taxon>Bacteria</taxon>
        <taxon>Pseudomonadati</taxon>
        <taxon>Pseudomonadota</taxon>
        <taxon>Betaproteobacteria</taxon>
        <taxon>Nitrosomonadales</taxon>
        <taxon>Gallionellaceae</taxon>
        <taxon>Candidatus Nitrotoga</taxon>
    </lineage>
</organism>
<dbReference type="PANTHER" id="PTHR43685:SF11">
    <property type="entry name" value="GLYCOSYLTRANSFERASE TAGX-RELATED"/>
    <property type="match status" value="1"/>
</dbReference>
<dbReference type="InterPro" id="IPR029044">
    <property type="entry name" value="Nucleotide-diphossugar_trans"/>
</dbReference>
<dbReference type="SUPFAM" id="SSF53448">
    <property type="entry name" value="Nucleotide-diphospho-sugar transferases"/>
    <property type="match status" value="1"/>
</dbReference>
<reference evidence="2" key="1">
    <citation type="submission" date="2018-05" db="EMBL/GenBank/DDBJ databases">
        <authorList>
            <person name="Lanie J.A."/>
            <person name="Ng W.-L."/>
            <person name="Kazmierczak K.M."/>
            <person name="Andrzejewski T.M."/>
            <person name="Davidsen T.M."/>
            <person name="Wayne K.J."/>
            <person name="Tettelin H."/>
            <person name="Glass J.I."/>
            <person name="Rusch D."/>
            <person name="Podicherti R."/>
            <person name="Tsui H.-C.T."/>
            <person name="Winkler M.E."/>
        </authorList>
    </citation>
    <scope>NUCLEOTIDE SEQUENCE</scope>
    <source>
        <strain evidence="2">KNB</strain>
    </source>
</reference>